<evidence type="ECO:0000313" key="1">
    <source>
        <dbReference type="EMBL" id="JAE03804.1"/>
    </source>
</evidence>
<name>A0A0A9EXU5_ARUDO</name>
<reference evidence="1" key="2">
    <citation type="journal article" date="2015" name="Data Brief">
        <title>Shoot transcriptome of the giant reed, Arundo donax.</title>
        <authorList>
            <person name="Barrero R.A."/>
            <person name="Guerrero F.D."/>
            <person name="Moolhuijzen P."/>
            <person name="Goolsby J.A."/>
            <person name="Tidwell J."/>
            <person name="Bellgard S.E."/>
            <person name="Bellgard M.I."/>
        </authorList>
    </citation>
    <scope>NUCLEOTIDE SEQUENCE</scope>
    <source>
        <tissue evidence="1">Shoot tissue taken approximately 20 cm above the soil surface</tissue>
    </source>
</reference>
<proteinExistence type="predicted"/>
<dbReference type="AlphaFoldDB" id="A0A0A9EXU5"/>
<organism evidence="1">
    <name type="scientific">Arundo donax</name>
    <name type="common">Giant reed</name>
    <name type="synonym">Donax arundinaceus</name>
    <dbReference type="NCBI Taxonomy" id="35708"/>
    <lineage>
        <taxon>Eukaryota</taxon>
        <taxon>Viridiplantae</taxon>
        <taxon>Streptophyta</taxon>
        <taxon>Embryophyta</taxon>
        <taxon>Tracheophyta</taxon>
        <taxon>Spermatophyta</taxon>
        <taxon>Magnoliopsida</taxon>
        <taxon>Liliopsida</taxon>
        <taxon>Poales</taxon>
        <taxon>Poaceae</taxon>
        <taxon>PACMAD clade</taxon>
        <taxon>Arundinoideae</taxon>
        <taxon>Arundineae</taxon>
        <taxon>Arundo</taxon>
    </lineage>
</organism>
<accession>A0A0A9EXU5</accession>
<protein>
    <submittedName>
        <fullName evidence="1">Uncharacterized protein</fullName>
    </submittedName>
</protein>
<reference evidence="1" key="1">
    <citation type="submission" date="2014-09" db="EMBL/GenBank/DDBJ databases">
        <authorList>
            <person name="Magalhaes I.L.F."/>
            <person name="Oliveira U."/>
            <person name="Santos F.R."/>
            <person name="Vidigal T.H.D.A."/>
            <person name="Brescovit A.D."/>
            <person name="Santos A.J."/>
        </authorList>
    </citation>
    <scope>NUCLEOTIDE SEQUENCE</scope>
    <source>
        <tissue evidence="1">Shoot tissue taken approximately 20 cm above the soil surface</tissue>
    </source>
</reference>
<dbReference type="EMBL" id="GBRH01194092">
    <property type="protein sequence ID" value="JAE03804.1"/>
    <property type="molecule type" value="Transcribed_RNA"/>
</dbReference>
<sequence>MDLCDKAENRALQGCDSCLHRETTAVHCSNGLMEAWQGRKPYHFVFGFFRTQITLLGKAVGHSTIGISCSQTDRFSNLLIEFLKSKRNNLRF</sequence>